<evidence type="ECO:0000259" key="8">
    <source>
        <dbReference type="Pfam" id="PF16555"/>
    </source>
</evidence>
<evidence type="ECO:0000256" key="1">
    <source>
        <dbReference type="ARBA" id="ARBA00022512"/>
    </source>
</evidence>
<evidence type="ECO:0000256" key="6">
    <source>
        <dbReference type="SAM" id="Phobius"/>
    </source>
</evidence>
<keyword evidence="6" id="KW-1133">Transmembrane helix</keyword>
<evidence type="ECO:0000259" key="9">
    <source>
        <dbReference type="Pfam" id="PF17802"/>
    </source>
</evidence>
<evidence type="ECO:0000259" key="7">
    <source>
        <dbReference type="Pfam" id="PF00746"/>
    </source>
</evidence>
<feature type="domain" description="Gram-positive pilin subunit D1 N-terminal" evidence="8">
    <location>
        <begin position="56"/>
        <end position="131"/>
    </location>
</feature>
<dbReference type="InterPro" id="IPR013783">
    <property type="entry name" value="Ig-like_fold"/>
</dbReference>
<feature type="domain" description="SpaA-like prealbumin fold" evidence="9">
    <location>
        <begin position="333"/>
        <end position="437"/>
    </location>
</feature>
<feature type="domain" description="Gram-positive cocci surface proteins LPxTG" evidence="7">
    <location>
        <begin position="444"/>
        <end position="480"/>
    </location>
</feature>
<accession>A0ABW4CV72</accession>
<dbReference type="InterPro" id="IPR048052">
    <property type="entry name" value="FM1-like"/>
</dbReference>
<dbReference type="Pfam" id="PF17802">
    <property type="entry name" value="SpaA"/>
    <property type="match status" value="1"/>
</dbReference>
<dbReference type="NCBIfam" id="NF033902">
    <property type="entry name" value="iso_D2_wall_anc"/>
    <property type="match status" value="1"/>
</dbReference>
<sequence length="482" mass="50817">MIQLLCWLTSCFFWVFFLYQFPSLPTEPAKHIKLTIKSSLNGQSQQPSSVLTTYTTVGDPLTTDATDGDGLTSATLGTGTSADGYYLVTEVASAAVESPSDPFVVHVPLTVTDASTSSQSLAYDVNVYPKNDTKDINLLPNKTLTGTNGSSDTKVESVKPGSEVSWNLQVNTPADIYTAGSKDDDSDAVYATNLTISDPIDSSTLTFVDGSVVVNALASDGTKTALTVDDDYTVTHSTAVSGYDVVMISLTQAGMKKAAGSSTIVAQLTTTINPVTTDTSSIVNTFDSYYTPSTGGDPKHETTTPGDPIDPDPDDPNTPDPDDPGDNPQIVYGNVDVLKTDDSSAATPLANATFKLAATEQDAKDGNWITDNDGNAISVTTGEDGKAEFNGLVVDPTTKTQKYYLVETDAPAGYNVDGTIHEVTAQADTTLDATVKDSDNLLPNLPMTGSDARLLILVTASVLIVGSGSMIYIKRRKDEKNA</sequence>
<organism evidence="10 11">
    <name type="scientific">Lacticaseibacillus yichunensis</name>
    <dbReference type="NCBI Taxonomy" id="2486015"/>
    <lineage>
        <taxon>Bacteria</taxon>
        <taxon>Bacillati</taxon>
        <taxon>Bacillota</taxon>
        <taxon>Bacilli</taxon>
        <taxon>Lactobacillales</taxon>
        <taxon>Lactobacillaceae</taxon>
        <taxon>Lacticaseibacillus</taxon>
    </lineage>
</organism>
<dbReference type="EMBL" id="JBHTOG010000066">
    <property type="protein sequence ID" value="MFD1433340.1"/>
    <property type="molecule type" value="Genomic_DNA"/>
</dbReference>
<feature type="transmembrane region" description="Helical" evidence="6">
    <location>
        <begin position="454"/>
        <end position="473"/>
    </location>
</feature>
<protein>
    <submittedName>
        <fullName evidence="10">SpaH/EbpB family LPXTG-anchored major pilin</fullName>
    </submittedName>
</protein>
<comment type="caution">
    <text evidence="10">The sequence shown here is derived from an EMBL/GenBank/DDBJ whole genome shotgun (WGS) entry which is preliminary data.</text>
</comment>
<dbReference type="InterPro" id="IPR019931">
    <property type="entry name" value="LPXTG_anchor"/>
</dbReference>
<keyword evidence="4" id="KW-0572">Peptidoglycan-anchor</keyword>
<proteinExistence type="predicted"/>
<keyword evidence="1" id="KW-0134">Cell wall</keyword>
<evidence type="ECO:0000313" key="11">
    <source>
        <dbReference type="Proteomes" id="UP001597192"/>
    </source>
</evidence>
<keyword evidence="6" id="KW-0812">Transmembrane</keyword>
<dbReference type="Gene3D" id="2.60.40.10">
    <property type="entry name" value="Immunoglobulins"/>
    <property type="match status" value="2"/>
</dbReference>
<dbReference type="InterPro" id="IPR041033">
    <property type="entry name" value="SpaA_PFL_dom_1"/>
</dbReference>
<keyword evidence="6" id="KW-0472">Membrane</keyword>
<dbReference type="Pfam" id="PF16555">
    <property type="entry name" value="GramPos_pilinD1"/>
    <property type="match status" value="1"/>
</dbReference>
<keyword evidence="3" id="KW-0732">Signal</keyword>
<gene>
    <name evidence="10" type="ORF">ACFQ47_11745</name>
</gene>
<evidence type="ECO:0000313" key="10">
    <source>
        <dbReference type="EMBL" id="MFD1433340.1"/>
    </source>
</evidence>
<evidence type="ECO:0000256" key="4">
    <source>
        <dbReference type="ARBA" id="ARBA00023088"/>
    </source>
</evidence>
<feature type="region of interest" description="Disordered" evidence="5">
    <location>
        <begin position="288"/>
        <end position="331"/>
    </location>
</feature>
<keyword evidence="2" id="KW-0964">Secreted</keyword>
<keyword evidence="11" id="KW-1185">Reference proteome</keyword>
<dbReference type="Pfam" id="PF00746">
    <property type="entry name" value="Gram_pos_anchor"/>
    <property type="match status" value="1"/>
</dbReference>
<dbReference type="Gene3D" id="2.60.40.740">
    <property type="match status" value="1"/>
</dbReference>
<reference evidence="11" key="1">
    <citation type="journal article" date="2019" name="Int. J. Syst. Evol. Microbiol.">
        <title>The Global Catalogue of Microorganisms (GCM) 10K type strain sequencing project: providing services to taxonomists for standard genome sequencing and annotation.</title>
        <authorList>
            <consortium name="The Broad Institute Genomics Platform"/>
            <consortium name="The Broad Institute Genome Sequencing Center for Infectious Disease"/>
            <person name="Wu L."/>
            <person name="Ma J."/>
        </authorList>
    </citation>
    <scope>NUCLEOTIDE SEQUENCE [LARGE SCALE GENOMIC DNA]</scope>
    <source>
        <strain evidence="11">CCM 8947</strain>
    </source>
</reference>
<feature type="compositionally biased region" description="Acidic residues" evidence="5">
    <location>
        <begin position="309"/>
        <end position="325"/>
    </location>
</feature>
<evidence type="ECO:0000256" key="2">
    <source>
        <dbReference type="ARBA" id="ARBA00022525"/>
    </source>
</evidence>
<dbReference type="NCBIfam" id="TIGR01167">
    <property type="entry name" value="LPXTG_anchor"/>
    <property type="match status" value="1"/>
</dbReference>
<dbReference type="InterPro" id="IPR032364">
    <property type="entry name" value="GramPos_pilinD1_N"/>
</dbReference>
<dbReference type="RefSeq" id="WP_379897284.1">
    <property type="nucleotide sequence ID" value="NZ_JBHTOG010000066.1"/>
</dbReference>
<dbReference type="Proteomes" id="UP001597192">
    <property type="component" value="Unassembled WGS sequence"/>
</dbReference>
<evidence type="ECO:0000256" key="5">
    <source>
        <dbReference type="SAM" id="MobiDB-lite"/>
    </source>
</evidence>
<name>A0ABW4CV72_9LACO</name>
<evidence type="ECO:0000256" key="3">
    <source>
        <dbReference type="ARBA" id="ARBA00022729"/>
    </source>
</evidence>